<feature type="domain" description="Glycoside hydrolase 35 catalytic" evidence="7">
    <location>
        <begin position="36"/>
        <end position="365"/>
    </location>
</feature>
<evidence type="ECO:0000313" key="11">
    <source>
        <dbReference type="Proteomes" id="UP001566132"/>
    </source>
</evidence>
<dbReference type="InterPro" id="IPR001944">
    <property type="entry name" value="Glycoside_Hdrlase_35"/>
</dbReference>
<dbReference type="Gene3D" id="3.20.20.80">
    <property type="entry name" value="Glycosidases"/>
    <property type="match status" value="1"/>
</dbReference>
<dbReference type="InterPro" id="IPR017853">
    <property type="entry name" value="GH"/>
</dbReference>
<evidence type="ECO:0000256" key="6">
    <source>
        <dbReference type="RuleBase" id="RU003679"/>
    </source>
</evidence>
<comment type="caution">
    <text evidence="10">The sequence shown here is derived from an EMBL/GenBank/DDBJ whole genome shotgun (WGS) entry which is preliminary data.</text>
</comment>
<dbReference type="Pfam" id="PF21317">
    <property type="entry name" value="BetaGal_ABD_1"/>
    <property type="match status" value="1"/>
</dbReference>
<dbReference type="InterPro" id="IPR048912">
    <property type="entry name" value="BetaGal1-like_ABD1"/>
</dbReference>
<feature type="active site" description="Nucleophile" evidence="4">
    <location>
        <position position="271"/>
    </location>
</feature>
<keyword evidence="11" id="KW-1185">Reference proteome</keyword>
<evidence type="ECO:0000259" key="8">
    <source>
        <dbReference type="Pfam" id="PF21317"/>
    </source>
</evidence>
<dbReference type="SUPFAM" id="SSF49785">
    <property type="entry name" value="Galactose-binding domain-like"/>
    <property type="match status" value="1"/>
</dbReference>
<dbReference type="Proteomes" id="UP001566132">
    <property type="component" value="Unassembled WGS sequence"/>
</dbReference>
<evidence type="ECO:0000256" key="3">
    <source>
        <dbReference type="ARBA" id="ARBA00023295"/>
    </source>
</evidence>
<dbReference type="EC" id="3.2.1.23" evidence="5"/>
<gene>
    <name evidence="10" type="ORF">ABEB36_005948</name>
</gene>
<accession>A0ABD1EZZ2</accession>
<feature type="domain" description="Beta-galactosidase galactose-binding" evidence="9">
    <location>
        <begin position="568"/>
        <end position="626"/>
    </location>
</feature>
<dbReference type="InterPro" id="IPR019801">
    <property type="entry name" value="Glyco_hydro_35_CS"/>
</dbReference>
<evidence type="ECO:0000256" key="4">
    <source>
        <dbReference type="PIRSR" id="PIRSR006336-1"/>
    </source>
</evidence>
<name>A0ABD1EZZ2_HYPHA</name>
<dbReference type="PROSITE" id="PS01182">
    <property type="entry name" value="GLYCOSYL_HYDROL_F35"/>
    <property type="match status" value="1"/>
</dbReference>
<dbReference type="AlphaFoldDB" id="A0ABD1EZZ2"/>
<proteinExistence type="inferred from homology"/>
<feature type="active site" description="Proton donor" evidence="4">
    <location>
        <position position="190"/>
    </location>
</feature>
<dbReference type="SUPFAM" id="SSF51445">
    <property type="entry name" value="(Trans)glycosidases"/>
    <property type="match status" value="1"/>
</dbReference>
<dbReference type="PIRSF" id="PIRSF006336">
    <property type="entry name" value="B-gal"/>
    <property type="match status" value="1"/>
</dbReference>
<protein>
    <recommendedName>
        <fullName evidence="5">Beta-galactosidase</fullName>
        <ecNumber evidence="5">3.2.1.23</ecNumber>
    </recommendedName>
</protein>
<dbReference type="FunFam" id="2.60.120.260:FF:000049">
    <property type="entry name" value="Beta-galactosidase"/>
    <property type="match status" value="1"/>
</dbReference>
<dbReference type="PRINTS" id="PR00742">
    <property type="entry name" value="GLHYDRLASE35"/>
</dbReference>
<dbReference type="Gene3D" id="2.60.120.260">
    <property type="entry name" value="Galactose-binding domain-like"/>
    <property type="match status" value="2"/>
</dbReference>
<dbReference type="PANTHER" id="PTHR23421">
    <property type="entry name" value="BETA-GALACTOSIDASE RELATED"/>
    <property type="match status" value="1"/>
</dbReference>
<dbReference type="Pfam" id="PF01301">
    <property type="entry name" value="Glyco_hydro_35"/>
    <property type="match status" value="1"/>
</dbReference>
<keyword evidence="3 5" id="KW-0326">Glycosidase</keyword>
<organism evidence="10 11">
    <name type="scientific">Hypothenemus hampei</name>
    <name type="common">Coffee berry borer</name>
    <dbReference type="NCBI Taxonomy" id="57062"/>
    <lineage>
        <taxon>Eukaryota</taxon>
        <taxon>Metazoa</taxon>
        <taxon>Ecdysozoa</taxon>
        <taxon>Arthropoda</taxon>
        <taxon>Hexapoda</taxon>
        <taxon>Insecta</taxon>
        <taxon>Pterygota</taxon>
        <taxon>Neoptera</taxon>
        <taxon>Endopterygota</taxon>
        <taxon>Coleoptera</taxon>
        <taxon>Polyphaga</taxon>
        <taxon>Cucujiformia</taxon>
        <taxon>Curculionidae</taxon>
        <taxon>Scolytinae</taxon>
        <taxon>Hypothenemus</taxon>
    </lineage>
</organism>
<comment type="catalytic activity">
    <reaction evidence="5">
        <text>Hydrolysis of terminal non-reducing beta-D-galactose residues in beta-D-galactosides.</text>
        <dbReference type="EC" id="3.2.1.23"/>
    </reaction>
</comment>
<dbReference type="Pfam" id="PF21467">
    <property type="entry name" value="BetaGal_gal-bd"/>
    <property type="match status" value="1"/>
</dbReference>
<dbReference type="FunFam" id="3.20.20.80:FF:000115">
    <property type="entry name" value="Beta-galactosidase"/>
    <property type="match status" value="1"/>
</dbReference>
<comment type="similarity">
    <text evidence="1 6">Belongs to the glycosyl hydrolase 35 family.</text>
</comment>
<evidence type="ECO:0000256" key="2">
    <source>
        <dbReference type="ARBA" id="ARBA00022801"/>
    </source>
</evidence>
<feature type="domain" description="Beta-galactosidase 1-like first all-beta" evidence="8">
    <location>
        <begin position="426"/>
        <end position="546"/>
    </location>
</feature>
<evidence type="ECO:0000256" key="5">
    <source>
        <dbReference type="RuleBase" id="RU000675"/>
    </source>
</evidence>
<evidence type="ECO:0000313" key="10">
    <source>
        <dbReference type="EMBL" id="KAL1506621.1"/>
    </source>
</evidence>
<dbReference type="InterPro" id="IPR031330">
    <property type="entry name" value="Gly_Hdrlase_35_cat"/>
</dbReference>
<sequence>MALARNILENNALPTLYEYYTSGGIQSGLNADQKFFTLNEKNITLYSGAMHYFRTPKELWRDRLRKMRAAGLNAVETYVSWNLHEPRPGTFDFGNGGTDMEDFLDIETFLKTAQEEDLLVILRPGPYICAEWEFGGFPSWLLRNKDIKFRTSDSTYLDAVKRFFNAFLPIIAALQFINGGPVIAVQVENEYGSTGSNTFVPDKQYLKELRQMYINHNITALLTTADGVDSFGDAGTIPDLFLITANFGGDPKSAFDTLEKLQPGRPKMAMEFYPGWFDHWGEQHETTSATDLATNLESIIKYPGSFNIYMFHGGTSFGFLNGANINNGLTDNSGFQPDTTSYDYDAPLTEAGDYTKKYNLIKDILSVEASPQTRLPEMPELVPRKAYPNISITQHIPLKILIDNSKSYFYNKTMPMELIDINNGTGQSFGYIVYRKENLNLSAGAKITFTGHIFDSVLVLLNGQQLSPVLKTKDDLNQFGFYRLGNSELNLTETKLENATLDLIVENWGRVNYGGLTQYYQFKGLWDGEIVIDGKNLTDWKHIPLEFQKSWTQSQQDWQLFNNTIEPGLFRGYFFESSTPKDTYIDMRSWKKGIVIVNGFVLGRYARIGPQQCLYLPAPFIKQGTNEVIVFEHFEASHSIAFSTEQIWESL</sequence>
<evidence type="ECO:0000259" key="9">
    <source>
        <dbReference type="Pfam" id="PF21467"/>
    </source>
</evidence>
<evidence type="ECO:0000259" key="7">
    <source>
        <dbReference type="Pfam" id="PF01301"/>
    </source>
</evidence>
<dbReference type="GO" id="GO:0004565">
    <property type="term" value="F:beta-galactosidase activity"/>
    <property type="evidence" value="ECO:0007669"/>
    <property type="project" value="UniProtKB-EC"/>
</dbReference>
<evidence type="ECO:0000256" key="1">
    <source>
        <dbReference type="ARBA" id="ARBA00009809"/>
    </source>
</evidence>
<dbReference type="InterPro" id="IPR048913">
    <property type="entry name" value="BetaGal_gal-bd"/>
</dbReference>
<reference evidence="10 11" key="1">
    <citation type="submission" date="2024-05" db="EMBL/GenBank/DDBJ databases">
        <title>Genetic variation in Jamaican populations of the coffee berry borer (Hypothenemus hampei).</title>
        <authorList>
            <person name="Errbii M."/>
            <person name="Myrie A."/>
        </authorList>
    </citation>
    <scope>NUCLEOTIDE SEQUENCE [LARGE SCALE GENOMIC DNA]</scope>
    <source>
        <strain evidence="10">JA-Hopewell-2020-01-JO</strain>
        <tissue evidence="10">Whole body</tissue>
    </source>
</reference>
<dbReference type="InterPro" id="IPR008979">
    <property type="entry name" value="Galactose-bd-like_sf"/>
</dbReference>
<dbReference type="InterPro" id="IPR026283">
    <property type="entry name" value="B-gal_1-like"/>
</dbReference>
<keyword evidence="2 5" id="KW-0378">Hydrolase</keyword>
<dbReference type="EMBL" id="JBDJPC010000004">
    <property type="protein sequence ID" value="KAL1506621.1"/>
    <property type="molecule type" value="Genomic_DNA"/>
</dbReference>